<feature type="repeat" description="WD" evidence="4">
    <location>
        <begin position="209"/>
        <end position="250"/>
    </location>
</feature>
<evidence type="ECO:0000313" key="8">
    <source>
        <dbReference type="RefSeq" id="XP_013414140.1"/>
    </source>
</evidence>
<reference evidence="8" key="1">
    <citation type="submission" date="2025-08" db="UniProtKB">
        <authorList>
            <consortium name="RefSeq"/>
        </authorList>
    </citation>
    <scope>IDENTIFICATION</scope>
    <source>
        <tissue evidence="8">Gonads</tissue>
    </source>
</reference>
<accession>A0A1S3JUU1</accession>
<proteinExistence type="inferred from homology"/>
<dbReference type="RefSeq" id="XP_013414140.1">
    <property type="nucleotide sequence ID" value="XM_013558686.1"/>
</dbReference>
<dbReference type="Gene3D" id="2.130.10.10">
    <property type="entry name" value="YVTN repeat-like/Quinoprotein amine dehydrogenase"/>
    <property type="match status" value="1"/>
</dbReference>
<sequence>MAGYEHSPQDYSIFGAPRSRAGSVGAKIGDHGVDRMLPRRGSLDVDLSHFKLMTPPTADDDDSDDKPSVFVHKTPPTDSKQTGNGCQIMNNYHQKFRRFSLGGGRSDGSILPFSPMENERKTTLSTPVNYLDSVRKRLEGISLGSSPSSSSKVRERKPDQILDMPNIRNDLNVNVMDWSSQNMIGIALEDQVYCWRRDIGECIQVPVELTEEDDYVMALGFNPDGSLLALGSTPDDIEIWNLEKMKVVHNIRSHSCAAVSLAWKGTILASGDADGNIHLHDTRAPTPIATNKDHTWVCNLRFSPDGRYLASGGKDSTICIREMNERRLYQKIPAHNSAVRALTWCTGLHSILASGGELGDGSIRLWNVNSGLKLTEVDTDSGITCMLWNTNDQELITGHRGTKHNLVVWKNPSQLHPALYLDGEEEGILHVALSPNEETLASASPDEKMRLWNCFGDANIKKKQRCCLGSPTTSALLRTIR</sequence>
<keyword evidence="2 4" id="KW-0853">WD repeat</keyword>
<dbReference type="Pfam" id="PF24807">
    <property type="entry name" value="WD40_CDC20-Fz"/>
    <property type="match status" value="1"/>
</dbReference>
<keyword evidence="8" id="KW-0131">Cell cycle</keyword>
<dbReference type="KEGG" id="lak:106176347"/>
<evidence type="ECO:0000259" key="6">
    <source>
        <dbReference type="Pfam" id="PF24807"/>
    </source>
</evidence>
<dbReference type="InParanoid" id="A0A1S3JUU1"/>
<feature type="region of interest" description="Disordered" evidence="5">
    <location>
        <begin position="1"/>
        <end position="29"/>
    </location>
</feature>
<feature type="repeat" description="WD" evidence="4">
    <location>
        <begin position="421"/>
        <end position="453"/>
    </location>
</feature>
<evidence type="ECO:0000256" key="3">
    <source>
        <dbReference type="ARBA" id="ARBA00022737"/>
    </source>
</evidence>
<gene>
    <name evidence="8" type="primary">LOC106176347</name>
</gene>
<evidence type="ECO:0000313" key="7">
    <source>
        <dbReference type="Proteomes" id="UP000085678"/>
    </source>
</evidence>
<dbReference type="GeneID" id="106176347"/>
<dbReference type="AlphaFoldDB" id="A0A1S3JUU1"/>
<dbReference type="InterPro" id="IPR001680">
    <property type="entry name" value="WD40_rpt"/>
</dbReference>
<dbReference type="PROSITE" id="PS50294">
    <property type="entry name" value="WD_REPEATS_REGION"/>
    <property type="match status" value="2"/>
</dbReference>
<dbReference type="InterPro" id="IPR015943">
    <property type="entry name" value="WD40/YVTN_repeat-like_dom_sf"/>
</dbReference>
<dbReference type="SMART" id="SM00320">
    <property type="entry name" value="WD40"/>
    <property type="match status" value="6"/>
</dbReference>
<dbReference type="Proteomes" id="UP000085678">
    <property type="component" value="Unplaced"/>
</dbReference>
<dbReference type="GO" id="GO:0010997">
    <property type="term" value="F:anaphase-promoting complex binding"/>
    <property type="evidence" value="ECO:0007669"/>
    <property type="project" value="InterPro"/>
</dbReference>
<dbReference type="STRING" id="7574.A0A1S3JUU1"/>
<dbReference type="InterPro" id="IPR036322">
    <property type="entry name" value="WD40_repeat_dom_sf"/>
</dbReference>
<organism evidence="7 8">
    <name type="scientific">Lingula anatina</name>
    <name type="common">Brachiopod</name>
    <name type="synonym">Lingula unguis</name>
    <dbReference type="NCBI Taxonomy" id="7574"/>
    <lineage>
        <taxon>Eukaryota</taxon>
        <taxon>Metazoa</taxon>
        <taxon>Spiralia</taxon>
        <taxon>Lophotrochozoa</taxon>
        <taxon>Brachiopoda</taxon>
        <taxon>Linguliformea</taxon>
        <taxon>Lingulata</taxon>
        <taxon>Lingulida</taxon>
        <taxon>Linguloidea</taxon>
        <taxon>Lingulidae</taxon>
        <taxon>Lingula</taxon>
    </lineage>
</organism>
<dbReference type="PANTHER" id="PTHR19918">
    <property type="entry name" value="CELL DIVISION CYCLE 20 CDC20 FIZZY -RELATED"/>
    <property type="match status" value="1"/>
</dbReference>
<dbReference type="InterPro" id="IPR056150">
    <property type="entry name" value="WD40_CDC20-Fz"/>
</dbReference>
<keyword evidence="3" id="KW-0677">Repeat</keyword>
<comment type="similarity">
    <text evidence="1">Belongs to the WD repeat CDC20/Fizzy family.</text>
</comment>
<evidence type="ECO:0000256" key="1">
    <source>
        <dbReference type="ARBA" id="ARBA00006445"/>
    </source>
</evidence>
<dbReference type="InterPro" id="IPR033010">
    <property type="entry name" value="Cdc20/Fizzy"/>
</dbReference>
<dbReference type="GO" id="GO:1905786">
    <property type="term" value="P:positive regulation of anaphase-promoting complex-dependent catabolic process"/>
    <property type="evidence" value="ECO:0007669"/>
    <property type="project" value="TreeGrafter"/>
</dbReference>
<evidence type="ECO:0000256" key="4">
    <source>
        <dbReference type="PROSITE-ProRule" id="PRU00221"/>
    </source>
</evidence>
<keyword evidence="8" id="KW-0132">Cell division</keyword>
<name>A0A1S3JUU1_LINAN</name>
<evidence type="ECO:0000256" key="5">
    <source>
        <dbReference type="SAM" id="MobiDB-lite"/>
    </source>
</evidence>
<dbReference type="PROSITE" id="PS50082">
    <property type="entry name" value="WD_REPEATS_2"/>
    <property type="match status" value="2"/>
</dbReference>
<feature type="domain" description="CDC20/Fizzy WD40" evidence="6">
    <location>
        <begin position="162"/>
        <end position="452"/>
    </location>
</feature>
<dbReference type="SUPFAM" id="SSF50978">
    <property type="entry name" value="WD40 repeat-like"/>
    <property type="match status" value="1"/>
</dbReference>
<dbReference type="GO" id="GO:0031145">
    <property type="term" value="P:anaphase-promoting complex-dependent catabolic process"/>
    <property type="evidence" value="ECO:0007669"/>
    <property type="project" value="TreeGrafter"/>
</dbReference>
<keyword evidence="7" id="KW-1185">Reference proteome</keyword>
<protein>
    <submittedName>
        <fullName evidence="8">Cell division cycle protein 20 homolog</fullName>
    </submittedName>
</protein>
<dbReference type="GO" id="GO:0051301">
    <property type="term" value="P:cell division"/>
    <property type="evidence" value="ECO:0007669"/>
    <property type="project" value="UniProtKB-KW"/>
</dbReference>
<dbReference type="GO" id="GO:0005680">
    <property type="term" value="C:anaphase-promoting complex"/>
    <property type="evidence" value="ECO:0007669"/>
    <property type="project" value="TreeGrafter"/>
</dbReference>
<evidence type="ECO:0000256" key="2">
    <source>
        <dbReference type="ARBA" id="ARBA00022574"/>
    </source>
</evidence>
<dbReference type="GO" id="GO:1990757">
    <property type="term" value="F:ubiquitin ligase activator activity"/>
    <property type="evidence" value="ECO:0007669"/>
    <property type="project" value="TreeGrafter"/>
</dbReference>
<dbReference type="OrthoDB" id="10263272at2759"/>